<sequence length="114" mass="12140">MAAQDPAATNLILLSRKAGETQETSLGDILGECLDSGQKGHRLVFDWGTSTDVRGRPPAAEPTCMSEELLQPRAITPATGLLRPCYGPATGLLRACYLRGIPPRLVFALSQGSF</sequence>
<evidence type="ECO:0000313" key="1">
    <source>
        <dbReference type="EMBL" id="KAJ8340841.1"/>
    </source>
</evidence>
<organism evidence="1 2">
    <name type="scientific">Synaphobranchus kaupii</name>
    <name type="common">Kaup's arrowtooth eel</name>
    <dbReference type="NCBI Taxonomy" id="118154"/>
    <lineage>
        <taxon>Eukaryota</taxon>
        <taxon>Metazoa</taxon>
        <taxon>Chordata</taxon>
        <taxon>Craniata</taxon>
        <taxon>Vertebrata</taxon>
        <taxon>Euteleostomi</taxon>
        <taxon>Actinopterygii</taxon>
        <taxon>Neopterygii</taxon>
        <taxon>Teleostei</taxon>
        <taxon>Anguilliformes</taxon>
        <taxon>Synaphobranchidae</taxon>
        <taxon>Synaphobranchus</taxon>
    </lineage>
</organism>
<protein>
    <submittedName>
        <fullName evidence="1">Uncharacterized protein</fullName>
    </submittedName>
</protein>
<dbReference type="AlphaFoldDB" id="A0A9Q1EL35"/>
<comment type="caution">
    <text evidence="1">The sequence shown here is derived from an EMBL/GenBank/DDBJ whole genome shotgun (WGS) entry which is preliminary data.</text>
</comment>
<dbReference type="Proteomes" id="UP001152622">
    <property type="component" value="Chromosome 15"/>
</dbReference>
<gene>
    <name evidence="1" type="ORF">SKAU_G00331320</name>
</gene>
<evidence type="ECO:0000313" key="2">
    <source>
        <dbReference type="Proteomes" id="UP001152622"/>
    </source>
</evidence>
<reference evidence="1" key="1">
    <citation type="journal article" date="2023" name="Science">
        <title>Genome structures resolve the early diversification of teleost fishes.</title>
        <authorList>
            <person name="Parey E."/>
            <person name="Louis A."/>
            <person name="Montfort J."/>
            <person name="Bouchez O."/>
            <person name="Roques C."/>
            <person name="Iampietro C."/>
            <person name="Lluch J."/>
            <person name="Castinel A."/>
            <person name="Donnadieu C."/>
            <person name="Desvignes T."/>
            <person name="Floi Bucao C."/>
            <person name="Jouanno E."/>
            <person name="Wen M."/>
            <person name="Mejri S."/>
            <person name="Dirks R."/>
            <person name="Jansen H."/>
            <person name="Henkel C."/>
            <person name="Chen W.J."/>
            <person name="Zahm M."/>
            <person name="Cabau C."/>
            <person name="Klopp C."/>
            <person name="Thompson A.W."/>
            <person name="Robinson-Rechavi M."/>
            <person name="Braasch I."/>
            <person name="Lecointre G."/>
            <person name="Bobe J."/>
            <person name="Postlethwait J.H."/>
            <person name="Berthelot C."/>
            <person name="Roest Crollius H."/>
            <person name="Guiguen Y."/>
        </authorList>
    </citation>
    <scope>NUCLEOTIDE SEQUENCE</scope>
    <source>
        <strain evidence="1">WJC10195</strain>
    </source>
</reference>
<proteinExistence type="predicted"/>
<keyword evidence="2" id="KW-1185">Reference proteome</keyword>
<dbReference type="EMBL" id="JAINUF010000015">
    <property type="protein sequence ID" value="KAJ8340841.1"/>
    <property type="molecule type" value="Genomic_DNA"/>
</dbReference>
<accession>A0A9Q1EL35</accession>
<name>A0A9Q1EL35_SYNKA</name>